<dbReference type="AlphaFoldDB" id="A0A344TLE6"/>
<keyword evidence="2" id="KW-0328">Glycosyltransferase</keyword>
<dbReference type="OrthoDB" id="9812661at2"/>
<evidence type="ECO:0000256" key="1">
    <source>
        <dbReference type="ARBA" id="ARBA00004141"/>
    </source>
</evidence>
<feature type="transmembrane region" description="Helical" evidence="16">
    <location>
        <begin position="105"/>
        <end position="124"/>
    </location>
</feature>
<evidence type="ECO:0000256" key="5">
    <source>
        <dbReference type="ARBA" id="ARBA00022960"/>
    </source>
</evidence>
<evidence type="ECO:0000256" key="15">
    <source>
        <dbReference type="ARBA" id="ARBA00049902"/>
    </source>
</evidence>
<keyword evidence="5" id="KW-0133">Cell shape</keyword>
<feature type="transmembrane region" description="Helical" evidence="16">
    <location>
        <begin position="76"/>
        <end position="93"/>
    </location>
</feature>
<feature type="transmembrane region" description="Helical" evidence="16">
    <location>
        <begin position="173"/>
        <end position="206"/>
    </location>
</feature>
<keyword evidence="6" id="KW-0573">Peptidoglycan synthesis</keyword>
<comment type="subcellular location">
    <subcellularLocation>
        <location evidence="1">Membrane</location>
        <topology evidence="1">Multi-pass membrane protein</topology>
    </subcellularLocation>
</comment>
<evidence type="ECO:0000256" key="14">
    <source>
        <dbReference type="ARBA" id="ARBA00044770"/>
    </source>
</evidence>
<evidence type="ECO:0000256" key="6">
    <source>
        <dbReference type="ARBA" id="ARBA00022984"/>
    </source>
</evidence>
<dbReference type="GO" id="GO:0009252">
    <property type="term" value="P:peptidoglycan biosynthetic process"/>
    <property type="evidence" value="ECO:0007669"/>
    <property type="project" value="UniProtKB-KW"/>
</dbReference>
<dbReference type="GO" id="GO:0008955">
    <property type="term" value="F:peptidoglycan glycosyltransferase activity"/>
    <property type="evidence" value="ECO:0007669"/>
    <property type="project" value="UniProtKB-EC"/>
</dbReference>
<sequence>MNNEMNAPQPEPTGRSLFGGWQNAKEWLRQNLKGDIVIWIIVALLSFTSMLIVYSATGTLAYQRGGGYPESFLFKHAFFTGIGLLVMWAVHRINYTYFSRLSRAALLISIPLLILVKVAGVTINGATRWLAIPGTGLTFQPADFARLALIANLAAMLAKRQRVQYDWQIFGKMILWVGIICFFIALTSTSTAVLLGFSCFLMLYIGRVPGKYLAVMVVSIGIAGATGLVVGQRLDTAQGRIERFLKRDEYQAKQGFIAIANGGTLGQGLGKSHQRNYLTQAYSDFIYAIIIEEYGIIGGIIIMILYAILLVRGVQNINETNRAFGGLLSAGLMLSIGLQAFTNMAVAVGIFPVTGQPLPLLSMGGTSVLFTCISLGIVLSVSRGDIEETNL</sequence>
<accession>A0A344TLE6</accession>
<keyword evidence="8 16" id="KW-0472">Membrane</keyword>
<evidence type="ECO:0000256" key="11">
    <source>
        <dbReference type="ARBA" id="ARBA00038053"/>
    </source>
</evidence>
<evidence type="ECO:0000256" key="10">
    <source>
        <dbReference type="ARBA" id="ARBA00033270"/>
    </source>
</evidence>
<dbReference type="EC" id="2.4.99.28" evidence="14"/>
<feature type="transmembrane region" description="Helical" evidence="16">
    <location>
        <begin position="361"/>
        <end position="381"/>
    </location>
</feature>
<evidence type="ECO:0000256" key="13">
    <source>
        <dbReference type="ARBA" id="ARBA00041418"/>
    </source>
</evidence>
<evidence type="ECO:0000313" key="18">
    <source>
        <dbReference type="Proteomes" id="UP000251993"/>
    </source>
</evidence>
<feature type="transmembrane region" description="Helical" evidence="16">
    <location>
        <begin position="36"/>
        <end position="56"/>
    </location>
</feature>
<dbReference type="PANTHER" id="PTHR30474">
    <property type="entry name" value="CELL CYCLE PROTEIN"/>
    <property type="match status" value="1"/>
</dbReference>
<organism evidence="17 18">
    <name type="scientific">Runella rosea</name>
    <dbReference type="NCBI Taxonomy" id="2259595"/>
    <lineage>
        <taxon>Bacteria</taxon>
        <taxon>Pseudomonadati</taxon>
        <taxon>Bacteroidota</taxon>
        <taxon>Cytophagia</taxon>
        <taxon>Cytophagales</taxon>
        <taxon>Spirosomataceae</taxon>
        <taxon>Runella</taxon>
    </lineage>
</organism>
<evidence type="ECO:0000256" key="3">
    <source>
        <dbReference type="ARBA" id="ARBA00022679"/>
    </source>
</evidence>
<keyword evidence="7 16" id="KW-1133">Transmembrane helix</keyword>
<evidence type="ECO:0000256" key="8">
    <source>
        <dbReference type="ARBA" id="ARBA00023136"/>
    </source>
</evidence>
<dbReference type="EMBL" id="CP030850">
    <property type="protein sequence ID" value="AXE19467.1"/>
    <property type="molecule type" value="Genomic_DNA"/>
</dbReference>
<keyword evidence="4 16" id="KW-0812">Transmembrane</keyword>
<keyword evidence="17" id="KW-0131">Cell cycle</keyword>
<dbReference type="GO" id="GO:0032153">
    <property type="term" value="C:cell division site"/>
    <property type="evidence" value="ECO:0007669"/>
    <property type="project" value="TreeGrafter"/>
</dbReference>
<keyword evidence="18" id="KW-1185">Reference proteome</keyword>
<dbReference type="GO" id="GO:0015648">
    <property type="term" value="F:lipid-linked peptidoglycan transporter activity"/>
    <property type="evidence" value="ECO:0007669"/>
    <property type="project" value="TreeGrafter"/>
</dbReference>
<evidence type="ECO:0000313" key="17">
    <source>
        <dbReference type="EMBL" id="AXE19467.1"/>
    </source>
</evidence>
<feature type="transmembrane region" description="Helical" evidence="16">
    <location>
        <begin position="285"/>
        <end position="311"/>
    </location>
</feature>
<evidence type="ECO:0000256" key="12">
    <source>
        <dbReference type="ARBA" id="ARBA00041185"/>
    </source>
</evidence>
<feature type="transmembrane region" description="Helical" evidence="16">
    <location>
        <begin position="323"/>
        <end position="341"/>
    </location>
</feature>
<evidence type="ECO:0000256" key="7">
    <source>
        <dbReference type="ARBA" id="ARBA00022989"/>
    </source>
</evidence>
<dbReference type="InterPro" id="IPR001182">
    <property type="entry name" value="FtsW/RodA"/>
</dbReference>
<evidence type="ECO:0000256" key="16">
    <source>
        <dbReference type="SAM" id="Phobius"/>
    </source>
</evidence>
<evidence type="ECO:0000256" key="9">
    <source>
        <dbReference type="ARBA" id="ARBA00032370"/>
    </source>
</evidence>
<dbReference type="GO" id="GO:0005886">
    <property type="term" value="C:plasma membrane"/>
    <property type="evidence" value="ECO:0007669"/>
    <property type="project" value="TreeGrafter"/>
</dbReference>
<dbReference type="Pfam" id="PF01098">
    <property type="entry name" value="FTSW_RODA_SPOVE"/>
    <property type="match status" value="1"/>
</dbReference>
<dbReference type="PANTHER" id="PTHR30474:SF2">
    <property type="entry name" value="PEPTIDOGLYCAN GLYCOSYLTRANSFERASE FTSW-RELATED"/>
    <property type="match status" value="1"/>
</dbReference>
<feature type="transmembrane region" description="Helical" evidence="16">
    <location>
        <begin position="144"/>
        <end position="161"/>
    </location>
</feature>
<evidence type="ECO:0000256" key="4">
    <source>
        <dbReference type="ARBA" id="ARBA00022692"/>
    </source>
</evidence>
<comment type="catalytic activity">
    <reaction evidence="15">
        <text>[GlcNAc-(1-&gt;4)-Mur2Ac(oyl-L-Ala-gamma-D-Glu-L-Lys-D-Ala-D-Ala)](n)-di-trans,octa-cis-undecaprenyl diphosphate + beta-D-GlcNAc-(1-&gt;4)-Mur2Ac(oyl-L-Ala-gamma-D-Glu-L-Lys-D-Ala-D-Ala)-di-trans,octa-cis-undecaprenyl diphosphate = [GlcNAc-(1-&gt;4)-Mur2Ac(oyl-L-Ala-gamma-D-Glu-L-Lys-D-Ala-D-Ala)](n+1)-di-trans,octa-cis-undecaprenyl diphosphate + di-trans,octa-cis-undecaprenyl diphosphate + H(+)</text>
        <dbReference type="Rhea" id="RHEA:23708"/>
        <dbReference type="Rhea" id="RHEA-COMP:9602"/>
        <dbReference type="Rhea" id="RHEA-COMP:9603"/>
        <dbReference type="ChEBI" id="CHEBI:15378"/>
        <dbReference type="ChEBI" id="CHEBI:58405"/>
        <dbReference type="ChEBI" id="CHEBI:60033"/>
        <dbReference type="ChEBI" id="CHEBI:78435"/>
        <dbReference type="EC" id="2.4.99.28"/>
    </reaction>
</comment>
<keyword evidence="17" id="KW-0132">Cell division</keyword>
<dbReference type="GO" id="GO:0051301">
    <property type="term" value="P:cell division"/>
    <property type="evidence" value="ECO:0007669"/>
    <property type="project" value="UniProtKB-KW"/>
</dbReference>
<protein>
    <recommendedName>
        <fullName evidence="12">Probable peptidoglycan glycosyltransferase FtsW</fullName>
        <ecNumber evidence="14">2.4.99.28</ecNumber>
    </recommendedName>
    <alternativeName>
        <fullName evidence="13">Cell division protein FtsW</fullName>
    </alternativeName>
    <alternativeName>
        <fullName evidence="10">Cell wall polymerase</fullName>
    </alternativeName>
    <alternativeName>
        <fullName evidence="9">Peptidoglycan polymerase</fullName>
    </alternativeName>
</protein>
<feature type="transmembrane region" description="Helical" evidence="16">
    <location>
        <begin position="212"/>
        <end position="231"/>
    </location>
</feature>
<evidence type="ECO:0000256" key="2">
    <source>
        <dbReference type="ARBA" id="ARBA00022676"/>
    </source>
</evidence>
<dbReference type="Proteomes" id="UP000251993">
    <property type="component" value="Chromosome"/>
</dbReference>
<dbReference type="KEGG" id="run:DR864_17815"/>
<dbReference type="GO" id="GO:0008360">
    <property type="term" value="P:regulation of cell shape"/>
    <property type="evidence" value="ECO:0007669"/>
    <property type="project" value="UniProtKB-KW"/>
</dbReference>
<feature type="transmembrane region" description="Helical" evidence="16">
    <location>
        <begin position="252"/>
        <end position="270"/>
    </location>
</feature>
<gene>
    <name evidence="17" type="ORF">DR864_17815</name>
</gene>
<reference evidence="17 18" key="1">
    <citation type="submission" date="2018-07" db="EMBL/GenBank/DDBJ databases">
        <title>Genome sequencing of Runella.</title>
        <authorList>
            <person name="Baek M.-G."/>
            <person name="Yi H."/>
        </authorList>
    </citation>
    <scope>NUCLEOTIDE SEQUENCE [LARGE SCALE GENOMIC DNA]</scope>
    <source>
        <strain evidence="17 18">HYN0085</strain>
    </source>
</reference>
<name>A0A344TLE6_9BACT</name>
<proteinExistence type="inferred from homology"/>
<dbReference type="RefSeq" id="WP_114068239.1">
    <property type="nucleotide sequence ID" value="NZ_CP030850.1"/>
</dbReference>
<comment type="similarity">
    <text evidence="11">Belongs to the SEDS family. FtsW subfamily.</text>
</comment>
<keyword evidence="3" id="KW-0808">Transferase</keyword>